<accession>A0AA88AKM7</accession>
<organism evidence="1 2">
    <name type="scientific">Ficus carica</name>
    <name type="common">Common fig</name>
    <dbReference type="NCBI Taxonomy" id="3494"/>
    <lineage>
        <taxon>Eukaryota</taxon>
        <taxon>Viridiplantae</taxon>
        <taxon>Streptophyta</taxon>
        <taxon>Embryophyta</taxon>
        <taxon>Tracheophyta</taxon>
        <taxon>Spermatophyta</taxon>
        <taxon>Magnoliopsida</taxon>
        <taxon>eudicotyledons</taxon>
        <taxon>Gunneridae</taxon>
        <taxon>Pentapetalae</taxon>
        <taxon>rosids</taxon>
        <taxon>fabids</taxon>
        <taxon>Rosales</taxon>
        <taxon>Moraceae</taxon>
        <taxon>Ficeae</taxon>
        <taxon>Ficus</taxon>
    </lineage>
</organism>
<gene>
    <name evidence="1" type="ORF">TIFTF001_017102</name>
</gene>
<keyword evidence="2" id="KW-1185">Reference proteome</keyword>
<dbReference type="Proteomes" id="UP001187192">
    <property type="component" value="Unassembled WGS sequence"/>
</dbReference>
<proteinExistence type="predicted"/>
<dbReference type="AlphaFoldDB" id="A0AA88AKM7"/>
<comment type="caution">
    <text evidence="1">The sequence shown here is derived from an EMBL/GenBank/DDBJ whole genome shotgun (WGS) entry which is preliminary data.</text>
</comment>
<dbReference type="EMBL" id="BTGU01000027">
    <property type="protein sequence ID" value="GMN47923.1"/>
    <property type="molecule type" value="Genomic_DNA"/>
</dbReference>
<reference evidence="1" key="1">
    <citation type="submission" date="2023-07" db="EMBL/GenBank/DDBJ databases">
        <title>draft genome sequence of fig (Ficus carica).</title>
        <authorList>
            <person name="Takahashi T."/>
            <person name="Nishimura K."/>
        </authorList>
    </citation>
    <scope>NUCLEOTIDE SEQUENCE</scope>
</reference>
<evidence type="ECO:0000313" key="1">
    <source>
        <dbReference type="EMBL" id="GMN47923.1"/>
    </source>
</evidence>
<name>A0AA88AKM7_FICCA</name>
<evidence type="ECO:0000313" key="2">
    <source>
        <dbReference type="Proteomes" id="UP001187192"/>
    </source>
</evidence>
<protein>
    <submittedName>
        <fullName evidence="1">Uncharacterized protein</fullName>
    </submittedName>
</protein>
<sequence length="105" mass="12341">MREITQFKGVFCGKFIVQYFPNSDRSARLYTTSPNFSFPIDDGTFGMKMFIEILSSRKSCRAWRPNDFIFASLSNSNMLNVPHNTWKKSSKDFRKKHIFPEDENL</sequence>